<dbReference type="EMBL" id="CP080096">
    <property type="protein sequence ID" value="QYD71222.1"/>
    <property type="molecule type" value="Genomic_DNA"/>
</dbReference>
<sequence>MSAKRYPGYDTASGFPLKQQNALNFEQQIESRGREKKGDDAFTSSPMGTPFKAIAERRSAAL</sequence>
<dbReference type="Proteomes" id="UP000826462">
    <property type="component" value="Chromosome 2"/>
</dbReference>
<organism evidence="1 2">
    <name type="scientific">Paraburkholderia edwinii</name>
    <dbReference type="NCBI Taxonomy" id="2861782"/>
    <lineage>
        <taxon>Bacteria</taxon>
        <taxon>Pseudomonadati</taxon>
        <taxon>Pseudomonadota</taxon>
        <taxon>Betaproteobacteria</taxon>
        <taxon>Burkholderiales</taxon>
        <taxon>Burkholderiaceae</taxon>
        <taxon>Paraburkholderia</taxon>
    </lineage>
</organism>
<dbReference type="RefSeq" id="WP_219800654.1">
    <property type="nucleotide sequence ID" value="NZ_CP080096.1"/>
</dbReference>
<protein>
    <submittedName>
        <fullName evidence="1">Uncharacterized protein</fullName>
    </submittedName>
</protein>
<evidence type="ECO:0000313" key="1">
    <source>
        <dbReference type="EMBL" id="QYD71222.1"/>
    </source>
</evidence>
<name>A0ABX8UQE9_9BURK</name>
<gene>
    <name evidence="1" type="ORF">KZJ38_29695</name>
</gene>
<accession>A0ABX8UQE9</accession>
<keyword evidence="2" id="KW-1185">Reference proteome</keyword>
<evidence type="ECO:0000313" key="2">
    <source>
        <dbReference type="Proteomes" id="UP000826462"/>
    </source>
</evidence>
<reference evidence="1 2" key="1">
    <citation type="submission" date="2021-07" db="EMBL/GenBank/DDBJ databases">
        <title>Paraburkholderia edwinii protects Aspergillus sp. from phenazines by acting as a toxin sponge.</title>
        <authorList>
            <person name="Dahlstrom K.M."/>
            <person name="Newman D.K."/>
        </authorList>
    </citation>
    <scope>NUCLEOTIDE SEQUENCE [LARGE SCALE GENOMIC DNA]</scope>
    <source>
        <strain evidence="1 2">Pe01</strain>
    </source>
</reference>
<proteinExistence type="predicted"/>